<dbReference type="KEGG" id="vda:VDAG_01391"/>
<accession>G2WUB8</accession>
<sequence>MGTGVGGMEGAAPHGYVRVGDILASGLGKRGRHGGGQGLFIAVGKGRSLPLGVEEDGRGAKCMDACVMEGGTPAERLHKRVGPPWRGPGGTSRTVSLLAFPWLALPLPLRATVAALQ</sequence>
<dbReference type="GeneID" id="20702854"/>
<dbReference type="RefSeq" id="XP_009648572.1">
    <property type="nucleotide sequence ID" value="XM_009650277.1"/>
</dbReference>
<dbReference type="HOGENOM" id="CLU_2086642_0_0_1"/>
<keyword evidence="2" id="KW-1185">Reference proteome</keyword>
<dbReference type="AlphaFoldDB" id="G2WUB8"/>
<dbReference type="EMBL" id="DS572696">
    <property type="protein sequence ID" value="EGY17709.1"/>
    <property type="molecule type" value="Genomic_DNA"/>
</dbReference>
<reference evidence="1 2" key="1">
    <citation type="submission" date="2008-03" db="EMBL/GenBank/DDBJ databases">
        <title>The Genome Sequence of Verticillium dahliae VdLs.17.</title>
        <authorList>
            <consortium name="The Broad Institute Genome Sequencing Platform"/>
            <person name="Ma L.-J.J."/>
            <person name="Klosterman S.J."/>
            <person name="Subbarao K."/>
            <person name="Dobinson K."/>
            <person name="Veronese P."/>
            <person name="Kang S."/>
            <person name="Gold S.E."/>
            <person name="Young S."/>
            <person name="Jaffe D."/>
            <person name="Gnerre S."/>
            <person name="Berlin A."/>
            <person name="Heiman D."/>
            <person name="Hepburn T."/>
            <person name="Sykes S."/>
            <person name="Alvarado L."/>
            <person name="Kodira C.D."/>
            <person name="Lander E."/>
            <person name="Galagan J."/>
            <person name="Nusbaum C."/>
            <person name="Birren B."/>
        </authorList>
    </citation>
    <scope>NUCLEOTIDE SEQUENCE [LARGE SCALE GENOMIC DNA]</scope>
    <source>
        <strain evidence="2">VdLs.17 / ATCC MYA-4575 / FGSC 10137</strain>
    </source>
</reference>
<proteinExistence type="predicted"/>
<gene>
    <name evidence="1" type="ORF">VDAG_01391</name>
</gene>
<evidence type="ECO:0000313" key="2">
    <source>
        <dbReference type="Proteomes" id="UP000001611"/>
    </source>
</evidence>
<name>G2WUB8_VERDV</name>
<evidence type="ECO:0000313" key="1">
    <source>
        <dbReference type="EMBL" id="EGY17709.1"/>
    </source>
</evidence>
<protein>
    <submittedName>
        <fullName evidence="1">Uncharacterized protein</fullName>
    </submittedName>
</protein>
<organism evidence="1 2">
    <name type="scientific">Verticillium dahliae (strain VdLs.17 / ATCC MYA-4575 / FGSC 10137)</name>
    <name type="common">Verticillium wilt</name>
    <dbReference type="NCBI Taxonomy" id="498257"/>
    <lineage>
        <taxon>Eukaryota</taxon>
        <taxon>Fungi</taxon>
        <taxon>Dikarya</taxon>
        <taxon>Ascomycota</taxon>
        <taxon>Pezizomycotina</taxon>
        <taxon>Sordariomycetes</taxon>
        <taxon>Hypocreomycetidae</taxon>
        <taxon>Glomerellales</taxon>
        <taxon>Plectosphaerellaceae</taxon>
        <taxon>Verticillium</taxon>
    </lineage>
</organism>
<dbReference type="InParanoid" id="G2WUB8"/>
<dbReference type="Proteomes" id="UP000001611">
    <property type="component" value="Chromosome 1"/>
</dbReference>